<dbReference type="Proteomes" id="UP000837857">
    <property type="component" value="Chromosome 27"/>
</dbReference>
<evidence type="ECO:0000313" key="2">
    <source>
        <dbReference type="EMBL" id="CAH2060912.1"/>
    </source>
</evidence>
<accession>A0ABN8IL80</accession>
<proteinExistence type="predicted"/>
<dbReference type="EMBL" id="OW152839">
    <property type="protein sequence ID" value="CAH2060912.1"/>
    <property type="molecule type" value="Genomic_DNA"/>
</dbReference>
<protein>
    <submittedName>
        <fullName evidence="2">Uncharacterized protein</fullName>
    </submittedName>
</protein>
<feature type="region of interest" description="Disordered" evidence="1">
    <location>
        <begin position="115"/>
        <end position="141"/>
    </location>
</feature>
<evidence type="ECO:0000313" key="3">
    <source>
        <dbReference type="Proteomes" id="UP000837857"/>
    </source>
</evidence>
<reference evidence="2" key="1">
    <citation type="submission" date="2022-03" db="EMBL/GenBank/DDBJ databases">
        <authorList>
            <person name="Martin H S."/>
        </authorList>
    </citation>
    <scope>NUCLEOTIDE SEQUENCE</scope>
</reference>
<name>A0ABN8IL80_9NEOP</name>
<gene>
    <name evidence="2" type="ORF">IPOD504_LOCUS11230</name>
</gene>
<keyword evidence="3" id="KW-1185">Reference proteome</keyword>
<feature type="non-terminal residue" evidence="2">
    <location>
        <position position="1"/>
    </location>
</feature>
<organism evidence="2 3">
    <name type="scientific">Iphiclides podalirius</name>
    <name type="common">scarce swallowtail</name>
    <dbReference type="NCBI Taxonomy" id="110791"/>
    <lineage>
        <taxon>Eukaryota</taxon>
        <taxon>Metazoa</taxon>
        <taxon>Ecdysozoa</taxon>
        <taxon>Arthropoda</taxon>
        <taxon>Hexapoda</taxon>
        <taxon>Insecta</taxon>
        <taxon>Pterygota</taxon>
        <taxon>Neoptera</taxon>
        <taxon>Endopterygota</taxon>
        <taxon>Lepidoptera</taxon>
        <taxon>Glossata</taxon>
        <taxon>Ditrysia</taxon>
        <taxon>Papilionoidea</taxon>
        <taxon>Papilionidae</taxon>
        <taxon>Papilioninae</taxon>
        <taxon>Iphiclides</taxon>
    </lineage>
</organism>
<evidence type="ECO:0000256" key="1">
    <source>
        <dbReference type="SAM" id="MobiDB-lite"/>
    </source>
</evidence>
<sequence>MAPGCDTSALTRHDRARSYTTRDFRSTLITRGDCCVSNLRLCPVERSLLIRRDGSQPTGKRTGLPYATDAEATQVRRNTIRKPVRQRHRSLTAPQFASIRSNGVYREPPPYPFIPAAGTPRGLSRPNLNDTNPGRRRGAPVVEGAHYPGPWRKQPRLHLGGFSSAPLAATWKLTEQYLEEPPASNSIAQIELYNVLFIDSRRRVSECAAGGSMQF</sequence>